<organism evidence="3 4">
    <name type="scientific">Loigolactobacillus bifermentans DSM 20003</name>
    <dbReference type="NCBI Taxonomy" id="1423726"/>
    <lineage>
        <taxon>Bacteria</taxon>
        <taxon>Bacillati</taxon>
        <taxon>Bacillota</taxon>
        <taxon>Bacilli</taxon>
        <taxon>Lactobacillales</taxon>
        <taxon>Lactobacillaceae</taxon>
        <taxon>Loigolactobacillus</taxon>
    </lineage>
</organism>
<name>A0A0R1H1G7_9LACO</name>
<protein>
    <recommendedName>
        <fullName evidence="2">Antitoxin</fullName>
    </recommendedName>
</protein>
<evidence type="ECO:0000256" key="1">
    <source>
        <dbReference type="ARBA" id="ARBA00009981"/>
    </source>
</evidence>
<dbReference type="InterPro" id="IPR006442">
    <property type="entry name" value="Antitoxin_Phd/YefM"/>
</dbReference>
<dbReference type="Proteomes" id="UP000051461">
    <property type="component" value="Unassembled WGS sequence"/>
</dbReference>
<evidence type="ECO:0000313" key="4">
    <source>
        <dbReference type="Proteomes" id="UP000051461"/>
    </source>
</evidence>
<reference evidence="3 4" key="1">
    <citation type="journal article" date="2015" name="Genome Announc.">
        <title>Expanding the biotechnology potential of lactobacilli through comparative genomics of 213 strains and associated genera.</title>
        <authorList>
            <person name="Sun Z."/>
            <person name="Harris H.M."/>
            <person name="McCann A."/>
            <person name="Guo C."/>
            <person name="Argimon S."/>
            <person name="Zhang W."/>
            <person name="Yang X."/>
            <person name="Jeffery I.B."/>
            <person name="Cooney J.C."/>
            <person name="Kagawa T.F."/>
            <person name="Liu W."/>
            <person name="Song Y."/>
            <person name="Salvetti E."/>
            <person name="Wrobel A."/>
            <person name="Rasinkangas P."/>
            <person name="Parkhill J."/>
            <person name="Rea M.C."/>
            <person name="O'Sullivan O."/>
            <person name="Ritari J."/>
            <person name="Douillard F.P."/>
            <person name="Paul Ross R."/>
            <person name="Yang R."/>
            <person name="Briner A.E."/>
            <person name="Felis G.E."/>
            <person name="de Vos W.M."/>
            <person name="Barrangou R."/>
            <person name="Klaenhammer T.R."/>
            <person name="Caufield P.W."/>
            <person name="Cui Y."/>
            <person name="Zhang H."/>
            <person name="O'Toole P.W."/>
        </authorList>
    </citation>
    <scope>NUCLEOTIDE SEQUENCE [LARGE SCALE GENOMIC DNA]</scope>
    <source>
        <strain evidence="3 4">DSM 20003</strain>
    </source>
</reference>
<dbReference type="InterPro" id="IPR036165">
    <property type="entry name" value="YefM-like_sf"/>
</dbReference>
<dbReference type="SUPFAM" id="SSF143120">
    <property type="entry name" value="YefM-like"/>
    <property type="match status" value="1"/>
</dbReference>
<evidence type="ECO:0000313" key="3">
    <source>
        <dbReference type="EMBL" id="KRK40120.1"/>
    </source>
</evidence>
<dbReference type="Pfam" id="PF02604">
    <property type="entry name" value="PhdYeFM_antitox"/>
    <property type="match status" value="1"/>
</dbReference>
<sequence length="80" mass="9308">MQFMLNIKPVSELRNYKKLLAEVTKEQPVILTKNGYGKYAIVDLEEYDRLQLGLKILNDLKKSEAGPSQPFSEFEKELFK</sequence>
<keyword evidence="4" id="KW-1185">Reference proteome</keyword>
<evidence type="ECO:0000256" key="2">
    <source>
        <dbReference type="RuleBase" id="RU362080"/>
    </source>
</evidence>
<gene>
    <name evidence="3" type="ORF">FC07_GL001319</name>
</gene>
<comment type="similarity">
    <text evidence="1 2">Belongs to the phD/YefM antitoxin family.</text>
</comment>
<dbReference type="NCBIfam" id="TIGR01552">
    <property type="entry name" value="phd_fam"/>
    <property type="match status" value="1"/>
</dbReference>
<comment type="caution">
    <text evidence="3">The sequence shown here is derived from an EMBL/GenBank/DDBJ whole genome shotgun (WGS) entry which is preliminary data.</text>
</comment>
<dbReference type="AlphaFoldDB" id="A0A0R1H1G7"/>
<proteinExistence type="inferred from homology"/>
<accession>A0A0R1H1G7</accession>
<dbReference type="STRING" id="1423726.FC07_GL001319"/>
<comment type="function">
    <text evidence="2">Antitoxin component of a type II toxin-antitoxin (TA) system.</text>
</comment>
<dbReference type="EMBL" id="AZDA01000021">
    <property type="protein sequence ID" value="KRK40120.1"/>
    <property type="molecule type" value="Genomic_DNA"/>
</dbReference>
<dbReference type="PATRIC" id="fig|1423726.3.peg.1366"/>